<keyword evidence="3" id="KW-1185">Reference proteome</keyword>
<gene>
    <name evidence="2" type="ORF">CH364_13840</name>
</gene>
<name>A0A2N0AIA7_9LEPT</name>
<dbReference type="EMBL" id="NPDX01000004">
    <property type="protein sequence ID" value="PJZ84010.1"/>
    <property type="molecule type" value="Genomic_DNA"/>
</dbReference>
<feature type="transmembrane region" description="Helical" evidence="1">
    <location>
        <begin position="90"/>
        <end position="108"/>
    </location>
</feature>
<keyword evidence="1" id="KW-0472">Membrane</keyword>
<reference evidence="2 3" key="1">
    <citation type="submission" date="2017-07" db="EMBL/GenBank/DDBJ databases">
        <title>Leptospira spp. isolated from tropical soils.</title>
        <authorList>
            <person name="Thibeaux R."/>
            <person name="Iraola G."/>
            <person name="Ferres I."/>
            <person name="Bierque E."/>
            <person name="Girault D."/>
            <person name="Soupe-Gilbert M.-E."/>
            <person name="Picardeau M."/>
            <person name="Goarant C."/>
        </authorList>
    </citation>
    <scope>NUCLEOTIDE SEQUENCE [LARGE SCALE GENOMIC DNA]</scope>
    <source>
        <strain evidence="2 3">FH2-B-A1</strain>
    </source>
</reference>
<evidence type="ECO:0000256" key="1">
    <source>
        <dbReference type="SAM" id="Phobius"/>
    </source>
</evidence>
<evidence type="ECO:0000313" key="3">
    <source>
        <dbReference type="Proteomes" id="UP000232145"/>
    </source>
</evidence>
<dbReference type="Proteomes" id="UP000232145">
    <property type="component" value="Unassembled WGS sequence"/>
</dbReference>
<feature type="transmembrane region" description="Helical" evidence="1">
    <location>
        <begin position="42"/>
        <end position="69"/>
    </location>
</feature>
<accession>A0A2N0AIA7</accession>
<dbReference type="OrthoDB" id="328616at2"/>
<proteinExistence type="predicted"/>
<keyword evidence="1" id="KW-1133">Transmembrane helix</keyword>
<dbReference type="RefSeq" id="WP_100744785.1">
    <property type="nucleotide sequence ID" value="NZ_NPDW01000002.1"/>
</dbReference>
<feature type="transmembrane region" description="Helical" evidence="1">
    <location>
        <begin position="114"/>
        <end position="130"/>
    </location>
</feature>
<protein>
    <submittedName>
        <fullName evidence="2">Uncharacterized protein</fullName>
    </submittedName>
</protein>
<evidence type="ECO:0000313" key="2">
    <source>
        <dbReference type="EMBL" id="PJZ84010.1"/>
    </source>
</evidence>
<sequence length="175" mass="20193">MFGFYLTFFWILISLFSANFVWPSGLIPPLQFLFWWNLIFSSFWLLLIFIVVFGLLGFLLRIPVIGILLQGIRNQITEIGWYRFLLNRTTVWLISQTLILSGSFVFGYGGYSETWVYSASLSVTVLGYFIKQNFYKPLASFSGSKGIFIYRSGKIPKGSNPNYTQFPEEKDITPP</sequence>
<comment type="caution">
    <text evidence="2">The sequence shown here is derived from an EMBL/GenBank/DDBJ whole genome shotgun (WGS) entry which is preliminary data.</text>
</comment>
<keyword evidence="1" id="KW-0812">Transmembrane</keyword>
<dbReference type="AlphaFoldDB" id="A0A2N0AIA7"/>
<organism evidence="2 3">
    <name type="scientific">Leptospira harrisiae</name>
    <dbReference type="NCBI Taxonomy" id="2023189"/>
    <lineage>
        <taxon>Bacteria</taxon>
        <taxon>Pseudomonadati</taxon>
        <taxon>Spirochaetota</taxon>
        <taxon>Spirochaetia</taxon>
        <taxon>Leptospirales</taxon>
        <taxon>Leptospiraceae</taxon>
        <taxon>Leptospira</taxon>
    </lineage>
</organism>